<dbReference type="KEGG" id="plen:EIM92_09150"/>
<keyword evidence="2" id="KW-1003">Cell membrane</keyword>
<feature type="transmembrane region" description="Helical" evidence="8">
    <location>
        <begin position="33"/>
        <end position="51"/>
    </location>
</feature>
<evidence type="ECO:0000313" key="11">
    <source>
        <dbReference type="Proteomes" id="UP000273145"/>
    </source>
</evidence>
<dbReference type="PANTHER" id="PTHR34390">
    <property type="entry name" value="UPF0442 PROTEIN YJJB-RELATED"/>
    <property type="match status" value="1"/>
</dbReference>
<feature type="transmembrane region" description="Helical" evidence="8">
    <location>
        <begin position="57"/>
        <end position="76"/>
    </location>
</feature>
<dbReference type="EMBL" id="CP034248">
    <property type="protein sequence ID" value="AZK48944.1"/>
    <property type="molecule type" value="Genomic_DNA"/>
</dbReference>
<comment type="similarity">
    <text evidence="7">Belongs to the ThrE exporter (TC 2.A.79) family.</text>
</comment>
<evidence type="ECO:0000313" key="10">
    <source>
        <dbReference type="EMBL" id="AZK48944.1"/>
    </source>
</evidence>
<comment type="subcellular location">
    <subcellularLocation>
        <location evidence="1">Cell membrane</location>
        <topology evidence="1">Multi-pass membrane protein</topology>
    </subcellularLocation>
</comment>
<keyword evidence="4 8" id="KW-0812">Transmembrane</keyword>
<organism evidence="10 11">
    <name type="scientific">Paenibacillus lentus</name>
    <dbReference type="NCBI Taxonomy" id="1338368"/>
    <lineage>
        <taxon>Bacteria</taxon>
        <taxon>Bacillati</taxon>
        <taxon>Bacillota</taxon>
        <taxon>Bacilli</taxon>
        <taxon>Bacillales</taxon>
        <taxon>Paenibacillaceae</taxon>
        <taxon>Paenibacillus</taxon>
    </lineage>
</organism>
<accession>A0A3S8S1J8</accession>
<dbReference type="AlphaFoldDB" id="A0A3S8S1J8"/>
<dbReference type="InterPro" id="IPR024528">
    <property type="entry name" value="ThrE_2"/>
</dbReference>
<evidence type="ECO:0000256" key="3">
    <source>
        <dbReference type="ARBA" id="ARBA00022519"/>
    </source>
</evidence>
<keyword evidence="5 8" id="KW-1133">Transmembrane helix</keyword>
<evidence type="ECO:0000256" key="6">
    <source>
        <dbReference type="ARBA" id="ARBA00023136"/>
    </source>
</evidence>
<evidence type="ECO:0000256" key="8">
    <source>
        <dbReference type="SAM" id="Phobius"/>
    </source>
</evidence>
<evidence type="ECO:0000256" key="2">
    <source>
        <dbReference type="ARBA" id="ARBA00022475"/>
    </source>
</evidence>
<keyword evidence="3" id="KW-0997">Cell inner membrane</keyword>
<feature type="transmembrane region" description="Helical" evidence="8">
    <location>
        <begin position="123"/>
        <end position="144"/>
    </location>
</feature>
<name>A0A3S8S1J8_9BACL</name>
<keyword evidence="6 8" id="KW-0472">Membrane</keyword>
<evidence type="ECO:0000256" key="5">
    <source>
        <dbReference type="ARBA" id="ARBA00022989"/>
    </source>
</evidence>
<sequence>MASLSPISIILHLITSFIASAAFGILFNAPRRMLLQCGLAGMMGWITYILLATRLDVVFATVVATFIVGVISQLFARLHKKPVIIFSVSGIIPLVPGGLAYDAMRQFVESEYNLAIQLAAKALLISGSIAIGLVLSEVINQMIIKLARLRRPAKSEIKLPLSQPPKDKPSQ</sequence>
<dbReference type="RefSeq" id="WP_125085087.1">
    <property type="nucleotide sequence ID" value="NZ_CP034248.1"/>
</dbReference>
<keyword evidence="11" id="KW-1185">Reference proteome</keyword>
<proteinExistence type="inferred from homology"/>
<dbReference type="Pfam" id="PF12821">
    <property type="entry name" value="ThrE_2"/>
    <property type="match status" value="1"/>
</dbReference>
<dbReference type="InterPro" id="IPR050539">
    <property type="entry name" value="ThrE_Dicarb/AminoAcid_Exp"/>
</dbReference>
<protein>
    <submittedName>
        <fullName evidence="10">Threonine/serine exporter</fullName>
    </submittedName>
</protein>
<reference evidence="10 11" key="1">
    <citation type="submission" date="2018-11" db="EMBL/GenBank/DDBJ databases">
        <title>Genome sequencing of Paenibacillus lentus DSM25539(T).</title>
        <authorList>
            <person name="Kook J.-K."/>
            <person name="Park S.-N."/>
            <person name="Lim Y.K."/>
        </authorList>
    </citation>
    <scope>NUCLEOTIDE SEQUENCE [LARGE SCALE GENOMIC DNA]</scope>
    <source>
        <strain evidence="10 11">DSM 25539</strain>
    </source>
</reference>
<feature type="domain" description="Threonine/Serine exporter ThrE" evidence="9">
    <location>
        <begin position="13"/>
        <end position="139"/>
    </location>
</feature>
<evidence type="ECO:0000259" key="9">
    <source>
        <dbReference type="Pfam" id="PF12821"/>
    </source>
</evidence>
<evidence type="ECO:0000256" key="4">
    <source>
        <dbReference type="ARBA" id="ARBA00022692"/>
    </source>
</evidence>
<dbReference type="PANTHER" id="PTHR34390:SF1">
    <property type="entry name" value="SUCCINATE TRANSPORTER SUBUNIT YJJB-RELATED"/>
    <property type="match status" value="1"/>
</dbReference>
<dbReference type="GO" id="GO:0015744">
    <property type="term" value="P:succinate transport"/>
    <property type="evidence" value="ECO:0007669"/>
    <property type="project" value="TreeGrafter"/>
</dbReference>
<dbReference type="OrthoDB" id="9810047at2"/>
<evidence type="ECO:0000256" key="1">
    <source>
        <dbReference type="ARBA" id="ARBA00004651"/>
    </source>
</evidence>
<feature type="transmembrane region" description="Helical" evidence="8">
    <location>
        <begin position="6"/>
        <end position="26"/>
    </location>
</feature>
<feature type="transmembrane region" description="Helical" evidence="8">
    <location>
        <begin position="83"/>
        <end position="103"/>
    </location>
</feature>
<gene>
    <name evidence="10" type="ORF">EIM92_09150</name>
</gene>
<dbReference type="Proteomes" id="UP000273145">
    <property type="component" value="Chromosome"/>
</dbReference>
<evidence type="ECO:0000256" key="7">
    <source>
        <dbReference type="ARBA" id="ARBA00034125"/>
    </source>
</evidence>
<dbReference type="GO" id="GO:0005886">
    <property type="term" value="C:plasma membrane"/>
    <property type="evidence" value="ECO:0007669"/>
    <property type="project" value="UniProtKB-SubCell"/>
</dbReference>